<dbReference type="InterPro" id="IPR007259">
    <property type="entry name" value="GCP"/>
</dbReference>
<dbReference type="GO" id="GO:0000922">
    <property type="term" value="C:spindle pole"/>
    <property type="evidence" value="ECO:0007669"/>
    <property type="project" value="InterPro"/>
</dbReference>
<sequence>MIEEILLALSGLPDCWLDSNDSWLDQHVLKSALDLHPGESEILARLLSLSKKSCRLRKFSRNSEFIFLRQELGDRPENNEKFSGYYEAILARSIDGILVDFTKILCDLETSIKNDVSKRNLMFLLSEIEPFFSVFDILLQILDEISDRRVKGCALLKLIYSNVNNHVPIVGVELNKIRRNLCKIFAEQLTEFLKFGRLTDKYDEFFISCAQSSDEHHVKDDFRPAFVSDHLCSKICFIGEKMMLINSENNIDLLLKNNLSDNDNEDLNEIRRILVAENFDPQLLNEPIENLHKCLSKKLWKSITKDEFTDVSLRSNNNKNIFNILSDIRNFYFLGNGELFMNIIDQLDNYSFSDIQQKASFSTNYSTSIDSAKYTSSGNLKNTINNLKVEHLNRLLSQYFKTGDETNDTTFCLKFDLAKCQTNIGNENSNFVDFWSGFDVSLDIGSRLRPIFNQRNMQICEKIFKLLFKVRYIHNNLHKSWLELLKNKTPVFRRDFFEANNLMLFFVDNLHFYLQVDILDGFYKQLIDDLKGDVDDYQKAKIIIDEFFQQNLTNSCFLECKELSKIIDGLLDNCLQYAKFVVENFKKNEVDQRSEMEKFEELFTGYKRRASLFFKILSNPRRHLINPQLGQLLQRLDMNGYFSNFNLF</sequence>
<evidence type="ECO:0000256" key="5">
    <source>
        <dbReference type="ARBA" id="ARBA00023212"/>
    </source>
</evidence>
<evidence type="ECO:0000259" key="7">
    <source>
        <dbReference type="Pfam" id="PF04130"/>
    </source>
</evidence>
<dbReference type="OMA" id="QNTCELE"/>
<evidence type="ECO:0000256" key="4">
    <source>
        <dbReference type="ARBA" id="ARBA00022701"/>
    </source>
</evidence>
<feature type="domain" description="Gamma tubulin complex component protein N-terminal" evidence="8">
    <location>
        <begin position="2"/>
        <end position="304"/>
    </location>
</feature>
<dbReference type="InterPro" id="IPR041470">
    <property type="entry name" value="GCP_N"/>
</dbReference>
<dbReference type="Pfam" id="PF04130">
    <property type="entry name" value="GCP_C_terminal"/>
    <property type="match status" value="1"/>
</dbReference>
<feature type="domain" description="Gamma tubulin complex component C-terminal" evidence="7">
    <location>
        <begin position="325"/>
        <end position="642"/>
    </location>
</feature>
<keyword evidence="5 6" id="KW-0206">Cytoskeleton</keyword>
<dbReference type="GO" id="GO:0051011">
    <property type="term" value="F:microtubule minus-end binding"/>
    <property type="evidence" value="ECO:0007669"/>
    <property type="project" value="TreeGrafter"/>
</dbReference>
<dbReference type="GO" id="GO:0005874">
    <property type="term" value="C:microtubule"/>
    <property type="evidence" value="ECO:0007669"/>
    <property type="project" value="UniProtKB-KW"/>
</dbReference>
<evidence type="ECO:0000256" key="2">
    <source>
        <dbReference type="ARBA" id="ARBA00010337"/>
    </source>
</evidence>
<name>A0A915KID2_ROMCU</name>
<comment type="similarity">
    <text evidence="2 6">Belongs to the TUBGCP family.</text>
</comment>
<dbReference type="GO" id="GO:0000930">
    <property type="term" value="C:gamma-tubulin complex"/>
    <property type="evidence" value="ECO:0007669"/>
    <property type="project" value="TreeGrafter"/>
</dbReference>
<accession>A0A915KID2</accession>
<dbReference type="WBParaSite" id="nRc.2.0.1.t38160-RA">
    <property type="protein sequence ID" value="nRc.2.0.1.t38160-RA"/>
    <property type="gene ID" value="nRc.2.0.1.g38160"/>
</dbReference>
<organism evidence="9 10">
    <name type="scientific">Romanomermis culicivorax</name>
    <name type="common">Nematode worm</name>
    <dbReference type="NCBI Taxonomy" id="13658"/>
    <lineage>
        <taxon>Eukaryota</taxon>
        <taxon>Metazoa</taxon>
        <taxon>Ecdysozoa</taxon>
        <taxon>Nematoda</taxon>
        <taxon>Enoplea</taxon>
        <taxon>Dorylaimia</taxon>
        <taxon>Mermithida</taxon>
        <taxon>Mermithoidea</taxon>
        <taxon>Mermithidae</taxon>
        <taxon>Romanomermis</taxon>
    </lineage>
</organism>
<evidence type="ECO:0000256" key="6">
    <source>
        <dbReference type="RuleBase" id="RU363050"/>
    </source>
</evidence>
<dbReference type="GO" id="GO:0051321">
    <property type="term" value="P:meiotic cell cycle"/>
    <property type="evidence" value="ECO:0007669"/>
    <property type="project" value="TreeGrafter"/>
</dbReference>
<dbReference type="InterPro" id="IPR040457">
    <property type="entry name" value="GCP_C"/>
</dbReference>
<protein>
    <recommendedName>
        <fullName evidence="6">Gamma-tubulin complex component</fullName>
    </recommendedName>
</protein>
<dbReference type="AlphaFoldDB" id="A0A915KID2"/>
<dbReference type="GO" id="GO:0051225">
    <property type="term" value="P:spindle assembly"/>
    <property type="evidence" value="ECO:0007669"/>
    <property type="project" value="TreeGrafter"/>
</dbReference>
<evidence type="ECO:0000256" key="1">
    <source>
        <dbReference type="ARBA" id="ARBA00004267"/>
    </source>
</evidence>
<evidence type="ECO:0000313" key="10">
    <source>
        <dbReference type="WBParaSite" id="nRc.2.0.1.t38160-RA"/>
    </source>
</evidence>
<dbReference type="Gene3D" id="1.20.120.1900">
    <property type="entry name" value="Gamma-tubulin complex, C-terminal domain"/>
    <property type="match status" value="1"/>
</dbReference>
<keyword evidence="3 6" id="KW-0963">Cytoplasm</keyword>
<reference evidence="10" key="1">
    <citation type="submission" date="2022-11" db="UniProtKB">
        <authorList>
            <consortium name="WormBaseParasite"/>
        </authorList>
    </citation>
    <scope>IDENTIFICATION</scope>
</reference>
<dbReference type="PANTHER" id="PTHR19302">
    <property type="entry name" value="GAMMA TUBULIN COMPLEX PROTEIN"/>
    <property type="match status" value="1"/>
</dbReference>
<dbReference type="GO" id="GO:0043015">
    <property type="term" value="F:gamma-tubulin binding"/>
    <property type="evidence" value="ECO:0007669"/>
    <property type="project" value="InterPro"/>
</dbReference>
<dbReference type="Pfam" id="PF17681">
    <property type="entry name" value="GCP_N_terminal"/>
    <property type="match status" value="1"/>
</dbReference>
<evidence type="ECO:0000256" key="3">
    <source>
        <dbReference type="ARBA" id="ARBA00022490"/>
    </source>
</evidence>
<evidence type="ECO:0000259" key="8">
    <source>
        <dbReference type="Pfam" id="PF17681"/>
    </source>
</evidence>
<comment type="subcellular location">
    <subcellularLocation>
        <location evidence="1 6">Cytoplasm</location>
        <location evidence="1 6">Cytoskeleton</location>
        <location evidence="1 6">Microtubule organizing center</location>
    </subcellularLocation>
</comment>
<dbReference type="Proteomes" id="UP000887565">
    <property type="component" value="Unplaced"/>
</dbReference>
<proteinExistence type="inferred from homology"/>
<keyword evidence="4 6" id="KW-0493">Microtubule</keyword>
<dbReference type="GO" id="GO:0000278">
    <property type="term" value="P:mitotic cell cycle"/>
    <property type="evidence" value="ECO:0007669"/>
    <property type="project" value="TreeGrafter"/>
</dbReference>
<dbReference type="PANTHER" id="PTHR19302:SF27">
    <property type="entry name" value="GAMMA-TUBULIN COMPLEX COMPONENT 4"/>
    <property type="match status" value="1"/>
</dbReference>
<dbReference type="GO" id="GO:0031122">
    <property type="term" value="P:cytoplasmic microtubule organization"/>
    <property type="evidence" value="ECO:0007669"/>
    <property type="project" value="TreeGrafter"/>
</dbReference>
<dbReference type="InterPro" id="IPR042241">
    <property type="entry name" value="GCP_C_sf"/>
</dbReference>
<dbReference type="GO" id="GO:0007020">
    <property type="term" value="P:microtubule nucleation"/>
    <property type="evidence" value="ECO:0007669"/>
    <property type="project" value="InterPro"/>
</dbReference>
<evidence type="ECO:0000313" key="9">
    <source>
        <dbReference type="Proteomes" id="UP000887565"/>
    </source>
</evidence>
<keyword evidence="9" id="KW-1185">Reference proteome</keyword>